<dbReference type="Pfam" id="PF13807">
    <property type="entry name" value="GNVR"/>
    <property type="match status" value="1"/>
</dbReference>
<feature type="transmembrane region" description="Helical" evidence="2">
    <location>
        <begin position="426"/>
        <end position="448"/>
    </location>
</feature>
<evidence type="ECO:0000256" key="1">
    <source>
        <dbReference type="SAM" id="Coils"/>
    </source>
</evidence>
<keyword evidence="1" id="KW-0175">Coiled coil</keyword>
<reference evidence="4" key="1">
    <citation type="journal article" date="2021" name="bioRxiv">
        <title>Unraveling nitrogen, sulfur and carbon metabolic pathways and microbial community transcriptional responses to substrate deprivation and toxicity stresses in a bioreactor mimicking anoxic brackish coastal sediment conditions.</title>
        <authorList>
            <person name="Martins P.D."/>
            <person name="Echeveste M.J."/>
            <person name="Arshad A."/>
            <person name="Kurth J."/>
            <person name="Ouboter H."/>
            <person name="Jetten M.S.M."/>
            <person name="Welte C.U."/>
        </authorList>
    </citation>
    <scope>NUCLEOTIDE SEQUENCE</scope>
    <source>
        <strain evidence="4">MAG_39</strain>
    </source>
</reference>
<name>A0A953JCF4_9BACT</name>
<accession>A0A953JCF4</accession>
<comment type="caution">
    <text evidence="4">The sequence shown here is derived from an EMBL/GenBank/DDBJ whole genome shotgun (WGS) entry which is preliminary data.</text>
</comment>
<dbReference type="EMBL" id="JAIOIV010000069">
    <property type="protein sequence ID" value="MBZ0156189.1"/>
    <property type="molecule type" value="Genomic_DNA"/>
</dbReference>
<dbReference type="AlphaFoldDB" id="A0A953JCF4"/>
<reference evidence="4" key="2">
    <citation type="submission" date="2021-08" db="EMBL/GenBank/DDBJ databases">
        <authorList>
            <person name="Dalcin Martins P."/>
        </authorList>
    </citation>
    <scope>NUCLEOTIDE SEQUENCE</scope>
    <source>
        <strain evidence="4">MAG_39</strain>
    </source>
</reference>
<feature type="transmembrane region" description="Helical" evidence="2">
    <location>
        <begin position="23"/>
        <end position="43"/>
    </location>
</feature>
<evidence type="ECO:0000313" key="5">
    <source>
        <dbReference type="Proteomes" id="UP000705867"/>
    </source>
</evidence>
<dbReference type="GO" id="GO:0004713">
    <property type="term" value="F:protein tyrosine kinase activity"/>
    <property type="evidence" value="ECO:0007669"/>
    <property type="project" value="TreeGrafter"/>
</dbReference>
<gene>
    <name evidence="4" type="ORF">K8I29_08280</name>
</gene>
<dbReference type="InterPro" id="IPR014345">
    <property type="entry name" value="XrtA_polysacc_chain"/>
</dbReference>
<feature type="domain" description="Tyrosine-protein kinase G-rich" evidence="3">
    <location>
        <begin position="368"/>
        <end position="446"/>
    </location>
</feature>
<feature type="coiled-coil region" evidence="1">
    <location>
        <begin position="226"/>
        <end position="253"/>
    </location>
</feature>
<evidence type="ECO:0000313" key="4">
    <source>
        <dbReference type="EMBL" id="MBZ0156189.1"/>
    </source>
</evidence>
<dbReference type="InterPro" id="IPR032807">
    <property type="entry name" value="GNVR"/>
</dbReference>
<feature type="transmembrane region" description="Helical" evidence="2">
    <location>
        <begin position="492"/>
        <end position="513"/>
    </location>
</feature>
<keyword evidence="2" id="KW-0472">Membrane</keyword>
<protein>
    <recommendedName>
        <fullName evidence="3">Tyrosine-protein kinase G-rich domain-containing protein</fullName>
    </recommendedName>
</protein>
<dbReference type="PANTHER" id="PTHR32309">
    <property type="entry name" value="TYROSINE-PROTEIN KINASE"/>
    <property type="match status" value="1"/>
</dbReference>
<keyword evidence="2" id="KW-0812">Transmembrane</keyword>
<evidence type="ECO:0000256" key="2">
    <source>
        <dbReference type="SAM" id="Phobius"/>
    </source>
</evidence>
<sequence length="523" mass="60175">MTRHGFQDRNLLHYWGILQRRRYVALCMALALFSLFAWGGVFWPKKYETSATVFIERSSLIDPLIKGVGVSIGIEERLRNLKSSILSRRLLEKVTKKLDLHKNIQNEKQLESHIAELRKNLKVTVKSSRDEREAELFIISYRGKDPVIARDVVNSLVSEYIEENVRSRRTDAYEAFSFIQKQLMEYKGKLEESDRATREFRERNPRMIPQDETALLGRLEAFRSARIEADIRLKELLRKRDSLQKQLSGEKELTVAFITREGSPQMRLNHLNGQLTLLMSRYTDRHPEVIKVLNEIEELKRQIVQGREQGREGAGYETASINPVFQQLKEELSRTDAEIESLRARSAELSKHLGEAQSILGRMPKEQEEWSKLQRDRTVYQKIYDDLLQKLENAKVSKDLELADRTASFRVVDPAILPHFPLSPNMVVLMGMGLLVSIAGGIGAALGLEYLDPSYKEEEEIEADLKLPVLGSIPGIITEEDTRAVRKRDRRVYAAAGAYLLVLVLVCMDEVLFRYSGIRVFPF</sequence>
<organism evidence="4 5">
    <name type="scientific">Candidatus Nitrobium versatile</name>
    <dbReference type="NCBI Taxonomy" id="2884831"/>
    <lineage>
        <taxon>Bacteria</taxon>
        <taxon>Pseudomonadati</taxon>
        <taxon>Nitrospirota</taxon>
        <taxon>Nitrospiria</taxon>
        <taxon>Nitrospirales</taxon>
        <taxon>Nitrospiraceae</taxon>
        <taxon>Candidatus Nitrobium</taxon>
    </lineage>
</organism>
<evidence type="ECO:0000259" key="3">
    <source>
        <dbReference type="Pfam" id="PF13807"/>
    </source>
</evidence>
<feature type="coiled-coil region" evidence="1">
    <location>
        <begin position="289"/>
        <end position="345"/>
    </location>
</feature>
<dbReference type="NCBIfam" id="TIGR03007">
    <property type="entry name" value="pepcterm_ChnLen"/>
    <property type="match status" value="1"/>
</dbReference>
<dbReference type="Proteomes" id="UP000705867">
    <property type="component" value="Unassembled WGS sequence"/>
</dbReference>
<proteinExistence type="predicted"/>
<dbReference type="PANTHER" id="PTHR32309:SF13">
    <property type="entry name" value="FERRIC ENTEROBACTIN TRANSPORT PROTEIN FEPE"/>
    <property type="match status" value="1"/>
</dbReference>
<keyword evidence="2" id="KW-1133">Transmembrane helix</keyword>
<dbReference type="InterPro" id="IPR050445">
    <property type="entry name" value="Bact_polysacc_biosynth/exp"/>
</dbReference>
<dbReference type="GO" id="GO:0005886">
    <property type="term" value="C:plasma membrane"/>
    <property type="evidence" value="ECO:0007669"/>
    <property type="project" value="TreeGrafter"/>
</dbReference>